<dbReference type="GO" id="GO:0008270">
    <property type="term" value="F:zinc ion binding"/>
    <property type="evidence" value="ECO:0007669"/>
    <property type="project" value="InterPro"/>
</dbReference>
<evidence type="ECO:0000259" key="2">
    <source>
        <dbReference type="SMART" id="SM00507"/>
    </source>
</evidence>
<dbReference type="CDD" id="cd00085">
    <property type="entry name" value="HNHc"/>
    <property type="match status" value="1"/>
</dbReference>
<comment type="similarity">
    <text evidence="1">Belongs to the Rv1128c/1148c/1588c/1702c/1945/3466 family.</text>
</comment>
<evidence type="ECO:0000313" key="3">
    <source>
        <dbReference type="EMBL" id="TQL61316.1"/>
    </source>
</evidence>
<proteinExistence type="inferred from homology"/>
<evidence type="ECO:0000256" key="1">
    <source>
        <dbReference type="ARBA" id="ARBA00023450"/>
    </source>
</evidence>
<dbReference type="Pfam" id="PF02720">
    <property type="entry name" value="DUF222"/>
    <property type="match status" value="1"/>
</dbReference>
<dbReference type="Proteomes" id="UP000319514">
    <property type="component" value="Unassembled WGS sequence"/>
</dbReference>
<comment type="caution">
    <text evidence="3">The sequence shown here is derived from an EMBL/GenBank/DDBJ whole genome shotgun (WGS) entry which is preliminary data.</text>
</comment>
<sequence>MSFADRFAVVDAAAEALTGLAEVVHQCRGADLGPAMGRLDVLRRLVEAAQVTVLAEGLERGEVASSTCSTSAGWVLEWAPSYRAGGAGDLVKVAQACIGRPVGLGATQVLDHGSVRRLRGCVLAGRVGVRCAAVVLAEMHKLGPRLTPRALPKVWEGFLQVAEEAGPREVRGLRERIIAAYGRQDEFQVRQDRLRHGVSLSAGRADDGMVEYQLRLDPEGASVLEAAIGPLSAPHPVDGVSDLRSSDQRRGDALVQACRRSSPAGGEVPVQTKAQVFVTMDFQGLKDACGSGTVLGNGSALGNGTLLGPETVRRIACDAGVIPVVLGSQGEVLDLGRTRRLFTPAQLKHLWLRDGGCTIPGCAAPPWWCDGHHVIHWANGGATDVGNAALLCGRHHTIVHQRGWTATVTATGVTWHT</sequence>
<dbReference type="InterPro" id="IPR002711">
    <property type="entry name" value="HNH"/>
</dbReference>
<dbReference type="GO" id="GO:0003676">
    <property type="term" value="F:nucleic acid binding"/>
    <property type="evidence" value="ECO:0007669"/>
    <property type="project" value="InterPro"/>
</dbReference>
<dbReference type="SMART" id="SM00507">
    <property type="entry name" value="HNHc"/>
    <property type="match status" value="1"/>
</dbReference>
<keyword evidence="4" id="KW-1185">Reference proteome</keyword>
<name>A0A542ZLS6_9MICO</name>
<protein>
    <submittedName>
        <fullName evidence="3">Uncharacterized protein DUF222</fullName>
    </submittedName>
</protein>
<dbReference type="GO" id="GO:0004519">
    <property type="term" value="F:endonuclease activity"/>
    <property type="evidence" value="ECO:0007669"/>
    <property type="project" value="InterPro"/>
</dbReference>
<accession>A0A542ZLS6</accession>
<evidence type="ECO:0000313" key="4">
    <source>
        <dbReference type="Proteomes" id="UP000319514"/>
    </source>
</evidence>
<dbReference type="InterPro" id="IPR003870">
    <property type="entry name" value="DUF222"/>
</dbReference>
<dbReference type="Pfam" id="PF01844">
    <property type="entry name" value="HNH"/>
    <property type="match status" value="1"/>
</dbReference>
<organism evidence="3 4">
    <name type="scientific">Oryzihumus leptocrescens</name>
    <dbReference type="NCBI Taxonomy" id="297536"/>
    <lineage>
        <taxon>Bacteria</taxon>
        <taxon>Bacillati</taxon>
        <taxon>Actinomycetota</taxon>
        <taxon>Actinomycetes</taxon>
        <taxon>Micrococcales</taxon>
        <taxon>Intrasporangiaceae</taxon>
        <taxon>Oryzihumus</taxon>
    </lineage>
</organism>
<dbReference type="EMBL" id="VFOQ01000001">
    <property type="protein sequence ID" value="TQL61316.1"/>
    <property type="molecule type" value="Genomic_DNA"/>
</dbReference>
<reference evidence="3 4" key="1">
    <citation type="submission" date="2019-06" db="EMBL/GenBank/DDBJ databases">
        <title>Sequencing the genomes of 1000 actinobacteria strains.</title>
        <authorList>
            <person name="Klenk H.-P."/>
        </authorList>
    </citation>
    <scope>NUCLEOTIDE SEQUENCE [LARGE SCALE GENOMIC DNA]</scope>
    <source>
        <strain evidence="3 4">DSM 18082</strain>
    </source>
</reference>
<dbReference type="AlphaFoldDB" id="A0A542ZLS6"/>
<gene>
    <name evidence="3" type="ORF">FB474_2724</name>
</gene>
<dbReference type="RefSeq" id="WP_185746165.1">
    <property type="nucleotide sequence ID" value="NZ_BAAAKX010000001.1"/>
</dbReference>
<feature type="domain" description="HNH nuclease" evidence="2">
    <location>
        <begin position="345"/>
        <end position="397"/>
    </location>
</feature>
<dbReference type="InterPro" id="IPR003615">
    <property type="entry name" value="HNH_nuc"/>
</dbReference>